<dbReference type="CDD" id="cd12162">
    <property type="entry name" value="2-Hacid_dh_4"/>
    <property type="match status" value="1"/>
</dbReference>
<evidence type="ECO:0000256" key="4">
    <source>
        <dbReference type="RuleBase" id="RU003719"/>
    </source>
</evidence>
<keyword evidence="8" id="KW-1185">Reference proteome</keyword>
<dbReference type="Proteomes" id="UP001139104">
    <property type="component" value="Unassembled WGS sequence"/>
</dbReference>
<reference evidence="7" key="1">
    <citation type="journal article" date="2022" name="ISME J.">
        <title>Identification of active gaseous-alkane degraders at natural gas seeps.</title>
        <authorList>
            <person name="Farhan Ul Haque M."/>
            <person name="Hernandez M."/>
            <person name="Crombie A.T."/>
            <person name="Murrell J.C."/>
        </authorList>
    </citation>
    <scope>NUCLEOTIDE SEQUENCE</scope>
    <source>
        <strain evidence="7">PC2</strain>
    </source>
</reference>
<dbReference type="InterPro" id="IPR029753">
    <property type="entry name" value="D-isomer_DH_CS"/>
</dbReference>
<dbReference type="PROSITE" id="PS00671">
    <property type="entry name" value="D_2_HYDROXYACID_DH_3"/>
    <property type="match status" value="1"/>
</dbReference>
<dbReference type="PANTHER" id="PTHR43761:SF1">
    <property type="entry name" value="D-ISOMER SPECIFIC 2-HYDROXYACID DEHYDROGENASE CATALYTIC DOMAIN-CONTAINING PROTEIN-RELATED"/>
    <property type="match status" value="1"/>
</dbReference>
<evidence type="ECO:0000259" key="6">
    <source>
        <dbReference type="Pfam" id="PF02826"/>
    </source>
</evidence>
<evidence type="ECO:0000259" key="5">
    <source>
        <dbReference type="Pfam" id="PF00389"/>
    </source>
</evidence>
<gene>
    <name evidence="7" type="ORF">K2U94_10780</name>
</gene>
<comment type="caution">
    <text evidence="7">The sequence shown here is derived from an EMBL/GenBank/DDBJ whole genome shotgun (WGS) entry which is preliminary data.</text>
</comment>
<proteinExistence type="inferred from homology"/>
<organism evidence="7 8">
    <name type="scientific">Candidatus Rhodoblastus alkanivorans</name>
    <dbReference type="NCBI Taxonomy" id="2954117"/>
    <lineage>
        <taxon>Bacteria</taxon>
        <taxon>Pseudomonadati</taxon>
        <taxon>Pseudomonadota</taxon>
        <taxon>Alphaproteobacteria</taxon>
        <taxon>Hyphomicrobiales</taxon>
        <taxon>Rhodoblastaceae</taxon>
        <taxon>Rhodoblastus</taxon>
    </lineage>
</organism>
<dbReference type="InterPro" id="IPR036291">
    <property type="entry name" value="NAD(P)-bd_dom_sf"/>
</dbReference>
<keyword evidence="2 4" id="KW-0560">Oxidoreductase</keyword>
<dbReference type="SUPFAM" id="SSF51735">
    <property type="entry name" value="NAD(P)-binding Rossmann-fold domains"/>
    <property type="match status" value="1"/>
</dbReference>
<dbReference type="Pfam" id="PF02826">
    <property type="entry name" value="2-Hacid_dh_C"/>
    <property type="match status" value="1"/>
</dbReference>
<feature type="domain" description="D-isomer specific 2-hydroxyacid dehydrogenase catalytic" evidence="5">
    <location>
        <begin position="34"/>
        <end position="314"/>
    </location>
</feature>
<dbReference type="EMBL" id="JAIVFP010000001">
    <property type="protein sequence ID" value="MCI4683248.1"/>
    <property type="molecule type" value="Genomic_DNA"/>
</dbReference>
<evidence type="ECO:0000256" key="1">
    <source>
        <dbReference type="ARBA" id="ARBA00005854"/>
    </source>
</evidence>
<dbReference type="Pfam" id="PF00389">
    <property type="entry name" value="2-Hacid_dh"/>
    <property type="match status" value="1"/>
</dbReference>
<protein>
    <submittedName>
        <fullName evidence="7">D-2-hydroxyacid dehydrogenase</fullName>
    </submittedName>
</protein>
<dbReference type="SUPFAM" id="SSF52283">
    <property type="entry name" value="Formate/glycerate dehydrogenase catalytic domain-like"/>
    <property type="match status" value="1"/>
</dbReference>
<dbReference type="InterPro" id="IPR006140">
    <property type="entry name" value="D-isomer_DH_NAD-bd"/>
</dbReference>
<dbReference type="RefSeq" id="WP_243067210.1">
    <property type="nucleotide sequence ID" value="NZ_JAIVFK010000028.1"/>
</dbReference>
<dbReference type="PANTHER" id="PTHR43761">
    <property type="entry name" value="D-ISOMER SPECIFIC 2-HYDROXYACID DEHYDROGENASE FAMILY PROTEIN (AFU_ORTHOLOGUE AFUA_1G13630)"/>
    <property type="match status" value="1"/>
</dbReference>
<accession>A0ABS9Z6E6</accession>
<evidence type="ECO:0000313" key="7">
    <source>
        <dbReference type="EMBL" id="MCI4683248.1"/>
    </source>
</evidence>
<evidence type="ECO:0000256" key="2">
    <source>
        <dbReference type="ARBA" id="ARBA00023002"/>
    </source>
</evidence>
<dbReference type="Gene3D" id="3.40.50.720">
    <property type="entry name" value="NAD(P)-binding Rossmann-like Domain"/>
    <property type="match status" value="2"/>
</dbReference>
<sequence>MHRIVFLDSATLAEGVVLPRPRFPHEWTNFASTAPQDIVARAQGAQIVVTNKVPFDAATIAALPDLRLIAIAATGFDHIDLAAARAAGIAVTNIRGYSVDSVPEHVLALILALKRQILPYVADVRAGAWQTAGQFALHTHSIKDLRGKRLGLFGSGSLGQRVAELGKAFGMEPVFAGRKGARARPGTLEFEEVMATSDVLSLHCPLNAETENMIAGPEFALMRKKPLLINTARGGLVDEAALERALDDGLVSGAGIDVTRPEPPPMDSAIMRLAQRPNVLVTPHIAWASLEAQQTLADQLGAVLAAFVKGERMNRLD</sequence>
<name>A0ABS9Z6E6_9HYPH</name>
<dbReference type="InterPro" id="IPR050418">
    <property type="entry name" value="D-iso_2-hydroxyacid_DH_PdxB"/>
</dbReference>
<comment type="similarity">
    <text evidence="1 4">Belongs to the D-isomer specific 2-hydroxyacid dehydrogenase family.</text>
</comment>
<dbReference type="InterPro" id="IPR006139">
    <property type="entry name" value="D-isomer_2_OHA_DH_cat_dom"/>
</dbReference>
<evidence type="ECO:0000313" key="8">
    <source>
        <dbReference type="Proteomes" id="UP001139104"/>
    </source>
</evidence>
<feature type="domain" description="D-isomer specific 2-hydroxyacid dehydrogenase NAD-binding" evidence="6">
    <location>
        <begin position="107"/>
        <end position="286"/>
    </location>
</feature>
<evidence type="ECO:0000256" key="3">
    <source>
        <dbReference type="ARBA" id="ARBA00023027"/>
    </source>
</evidence>
<keyword evidence="3" id="KW-0520">NAD</keyword>